<accession>A0A6N7VT03</accession>
<dbReference type="InterPro" id="IPR005829">
    <property type="entry name" value="Sugar_transporter_CS"/>
</dbReference>
<keyword evidence="6 7" id="KW-0472">Membrane</keyword>
<feature type="transmembrane region" description="Helical" evidence="7">
    <location>
        <begin position="404"/>
        <end position="427"/>
    </location>
</feature>
<reference evidence="9 10" key="1">
    <citation type="submission" date="2019-08" db="EMBL/GenBank/DDBJ databases">
        <title>In-depth cultivation of the pig gut microbiome towards novel bacterial diversity and tailored functional studies.</title>
        <authorList>
            <person name="Wylensek D."/>
            <person name="Hitch T.C.A."/>
            <person name="Clavel T."/>
        </authorList>
    </citation>
    <scope>NUCLEOTIDE SEQUENCE [LARGE SCALE GENOMIC DNA]</scope>
    <source>
        <strain evidence="9 10">WB03_NA08</strain>
    </source>
</reference>
<sequence>MSSTETAGDEILQSRKSAREYVAKVPPSGKKRKIGFIAFVVTLGSFLFGYDTGVISGALPYMQMPWNAGGLHMTSLEEGFVGGTLLIGAAFGALFAGRLSDTLGRRRTIIWLAIIFVIGSLGTAGALNIWMMYPFRFILGLAVGGASGIVPVYLSETAPKRIRGTIVAIDQLMIVTGQLMAFSFNAIINHVYGGPQLDVVEDPSGILQPGMQPFDNVLHQKATSIGTMSDSQWWQFMDNLTVAGGNGAGWRWMLLLCTIPAVALWIGMRMMPESPRWLAARGDYYAAIGSLKRIRDEDKDGDIADEIYDIAKTNEREKGLPQGRFADIIRTPWIRKLFFVGCFIAITNQTTGVNTVMYYAPKVLEYAGMGTSAAITAQVANGIMSVVGSAAALWIISRFRRRQILISCLFGVFVCLGLISLLFGFTIQPAMDSGVFPPSWAPFLVLGIMGIFMLIVQSSNGPVVWTMMGEMFPARVRGAANGAAVFILWVMNAIVAISFPPMMANLGGAWTYGIYSAINLVFAFVLIKIMPETSGKSLEQIETEMEERFS</sequence>
<feature type="transmembrane region" description="Helical" evidence="7">
    <location>
        <begin position="478"/>
        <end position="497"/>
    </location>
</feature>
<dbReference type="InterPro" id="IPR003663">
    <property type="entry name" value="Sugar/inositol_transpt"/>
</dbReference>
<gene>
    <name evidence="9" type="ORF">FYJ24_04675</name>
</gene>
<evidence type="ECO:0000256" key="3">
    <source>
        <dbReference type="ARBA" id="ARBA00022448"/>
    </source>
</evidence>
<evidence type="ECO:0000259" key="8">
    <source>
        <dbReference type="PROSITE" id="PS50850"/>
    </source>
</evidence>
<dbReference type="PRINTS" id="PR00171">
    <property type="entry name" value="SUGRTRNSPORT"/>
</dbReference>
<feature type="transmembrane region" description="Helical" evidence="7">
    <location>
        <begin position="372"/>
        <end position="397"/>
    </location>
</feature>
<dbReference type="Gene3D" id="1.20.1250.20">
    <property type="entry name" value="MFS general substrate transporter like domains"/>
    <property type="match status" value="2"/>
</dbReference>
<dbReference type="Proteomes" id="UP000470875">
    <property type="component" value="Unassembled WGS sequence"/>
</dbReference>
<dbReference type="SUPFAM" id="SSF103473">
    <property type="entry name" value="MFS general substrate transporter"/>
    <property type="match status" value="1"/>
</dbReference>
<feature type="transmembrane region" description="Helical" evidence="7">
    <location>
        <begin position="439"/>
        <end position="457"/>
    </location>
</feature>
<evidence type="ECO:0000256" key="2">
    <source>
        <dbReference type="ARBA" id="ARBA00010992"/>
    </source>
</evidence>
<feature type="transmembrane region" description="Helical" evidence="7">
    <location>
        <begin position="109"/>
        <end position="131"/>
    </location>
</feature>
<comment type="similarity">
    <text evidence="2">Belongs to the major facilitator superfamily. Sugar transporter (TC 2.A.1.1) family.</text>
</comment>
<keyword evidence="10" id="KW-1185">Reference proteome</keyword>
<dbReference type="InterPro" id="IPR036259">
    <property type="entry name" value="MFS_trans_sf"/>
</dbReference>
<dbReference type="PANTHER" id="PTHR48020">
    <property type="entry name" value="PROTON MYO-INOSITOL COTRANSPORTER"/>
    <property type="match status" value="1"/>
</dbReference>
<keyword evidence="5 7" id="KW-1133">Transmembrane helix</keyword>
<keyword evidence="4 7" id="KW-0812">Transmembrane</keyword>
<feature type="transmembrane region" description="Helical" evidence="7">
    <location>
        <begin position="249"/>
        <end position="268"/>
    </location>
</feature>
<evidence type="ECO:0000313" key="9">
    <source>
        <dbReference type="EMBL" id="MSS84070.1"/>
    </source>
</evidence>
<comment type="caution">
    <text evidence="9">The sequence shown here is derived from an EMBL/GenBank/DDBJ whole genome shotgun (WGS) entry which is preliminary data.</text>
</comment>
<evidence type="ECO:0000256" key="4">
    <source>
        <dbReference type="ARBA" id="ARBA00022692"/>
    </source>
</evidence>
<proteinExistence type="inferred from homology"/>
<dbReference type="AlphaFoldDB" id="A0A6N7VT03"/>
<dbReference type="RefSeq" id="WP_154544095.1">
    <property type="nucleotide sequence ID" value="NZ_VULO01000005.1"/>
</dbReference>
<feature type="transmembrane region" description="Helical" evidence="7">
    <location>
        <begin position="137"/>
        <end position="154"/>
    </location>
</feature>
<organism evidence="9 10">
    <name type="scientific">Scrofimicrobium canadense</name>
    <dbReference type="NCBI Taxonomy" id="2652290"/>
    <lineage>
        <taxon>Bacteria</taxon>
        <taxon>Bacillati</taxon>
        <taxon>Actinomycetota</taxon>
        <taxon>Actinomycetes</taxon>
        <taxon>Actinomycetales</taxon>
        <taxon>Actinomycetaceae</taxon>
        <taxon>Scrofimicrobium</taxon>
    </lineage>
</organism>
<dbReference type="PROSITE" id="PS00217">
    <property type="entry name" value="SUGAR_TRANSPORT_2"/>
    <property type="match status" value="1"/>
</dbReference>
<protein>
    <submittedName>
        <fullName evidence="9">Sugar porter family MFS transporter</fullName>
    </submittedName>
</protein>
<dbReference type="PROSITE" id="PS50850">
    <property type="entry name" value="MFS"/>
    <property type="match status" value="1"/>
</dbReference>
<feature type="transmembrane region" description="Helical" evidence="7">
    <location>
        <begin position="166"/>
        <end position="188"/>
    </location>
</feature>
<feature type="transmembrane region" description="Helical" evidence="7">
    <location>
        <begin position="337"/>
        <end position="360"/>
    </location>
</feature>
<evidence type="ECO:0000256" key="1">
    <source>
        <dbReference type="ARBA" id="ARBA00004651"/>
    </source>
</evidence>
<feature type="transmembrane region" description="Helical" evidence="7">
    <location>
        <begin position="509"/>
        <end position="527"/>
    </location>
</feature>
<dbReference type="Pfam" id="PF00083">
    <property type="entry name" value="Sugar_tr"/>
    <property type="match status" value="2"/>
</dbReference>
<feature type="domain" description="Major facilitator superfamily (MFS) profile" evidence="8">
    <location>
        <begin position="37"/>
        <end position="534"/>
    </location>
</feature>
<feature type="transmembrane region" description="Helical" evidence="7">
    <location>
        <begin position="79"/>
        <end position="97"/>
    </location>
</feature>
<keyword evidence="3" id="KW-0813">Transport</keyword>
<evidence type="ECO:0000256" key="7">
    <source>
        <dbReference type="SAM" id="Phobius"/>
    </source>
</evidence>
<dbReference type="EMBL" id="VULO01000005">
    <property type="protein sequence ID" value="MSS84070.1"/>
    <property type="molecule type" value="Genomic_DNA"/>
</dbReference>
<comment type="subcellular location">
    <subcellularLocation>
        <location evidence="1">Cell membrane</location>
        <topology evidence="1">Multi-pass membrane protein</topology>
    </subcellularLocation>
</comment>
<feature type="transmembrane region" description="Helical" evidence="7">
    <location>
        <begin position="34"/>
        <end position="59"/>
    </location>
</feature>
<dbReference type="InterPro" id="IPR020846">
    <property type="entry name" value="MFS_dom"/>
</dbReference>
<evidence type="ECO:0000313" key="10">
    <source>
        <dbReference type="Proteomes" id="UP000470875"/>
    </source>
</evidence>
<dbReference type="PANTHER" id="PTHR48020:SF12">
    <property type="entry name" value="PROTON MYO-INOSITOL COTRANSPORTER"/>
    <property type="match status" value="1"/>
</dbReference>
<evidence type="ECO:0000256" key="6">
    <source>
        <dbReference type="ARBA" id="ARBA00023136"/>
    </source>
</evidence>
<dbReference type="GO" id="GO:0022857">
    <property type="term" value="F:transmembrane transporter activity"/>
    <property type="evidence" value="ECO:0007669"/>
    <property type="project" value="InterPro"/>
</dbReference>
<name>A0A6N7VT03_9ACTO</name>
<dbReference type="InterPro" id="IPR050814">
    <property type="entry name" value="Myo-inositol_Transporter"/>
</dbReference>
<dbReference type="InterPro" id="IPR005828">
    <property type="entry name" value="MFS_sugar_transport-like"/>
</dbReference>
<evidence type="ECO:0000256" key="5">
    <source>
        <dbReference type="ARBA" id="ARBA00022989"/>
    </source>
</evidence>
<dbReference type="GO" id="GO:0005886">
    <property type="term" value="C:plasma membrane"/>
    <property type="evidence" value="ECO:0007669"/>
    <property type="project" value="UniProtKB-SubCell"/>
</dbReference>